<dbReference type="Pfam" id="PF01935">
    <property type="entry name" value="DUF87"/>
    <property type="match status" value="1"/>
</dbReference>
<proteinExistence type="predicted"/>
<dbReference type="PANTHER" id="PTHR42957:SF2">
    <property type="entry name" value="HELICASE HERA CENTRAL DOMAIN-CONTAINING PROTEIN"/>
    <property type="match status" value="1"/>
</dbReference>
<dbReference type="EMBL" id="MFUE01000014">
    <property type="protein sequence ID" value="OGI77527.1"/>
    <property type="molecule type" value="Genomic_DNA"/>
</dbReference>
<accession>A0A1F6W6H6</accession>
<feature type="transmembrane region" description="Helical" evidence="1">
    <location>
        <begin position="135"/>
        <end position="155"/>
    </location>
</feature>
<comment type="caution">
    <text evidence="3">The sequence shown here is derived from an EMBL/GenBank/DDBJ whole genome shotgun (WGS) entry which is preliminary data.</text>
</comment>
<keyword evidence="1" id="KW-0812">Transmembrane</keyword>
<keyword evidence="1" id="KW-1133">Transmembrane helix</keyword>
<dbReference type="PANTHER" id="PTHR42957">
    <property type="entry name" value="HELICASE MJ1565-RELATED"/>
    <property type="match status" value="1"/>
</dbReference>
<gene>
    <name evidence="3" type="ORF">A3D42_03035</name>
</gene>
<evidence type="ECO:0000313" key="3">
    <source>
        <dbReference type="EMBL" id="OGI77527.1"/>
    </source>
</evidence>
<dbReference type="SUPFAM" id="SSF52540">
    <property type="entry name" value="P-loop containing nucleoside triphosphate hydrolases"/>
    <property type="match status" value="1"/>
</dbReference>
<feature type="transmembrane region" description="Helical" evidence="1">
    <location>
        <begin position="44"/>
        <end position="61"/>
    </location>
</feature>
<evidence type="ECO:0000259" key="2">
    <source>
        <dbReference type="Pfam" id="PF01935"/>
    </source>
</evidence>
<dbReference type="STRING" id="1801754.A3D42_03035"/>
<dbReference type="AlphaFoldDB" id="A0A1F6W6H6"/>
<dbReference type="Proteomes" id="UP000177777">
    <property type="component" value="Unassembled WGS sequence"/>
</dbReference>
<evidence type="ECO:0000256" key="1">
    <source>
        <dbReference type="SAM" id="Phobius"/>
    </source>
</evidence>
<feature type="transmembrane region" description="Helical" evidence="1">
    <location>
        <begin position="12"/>
        <end position="32"/>
    </location>
</feature>
<feature type="transmembrane region" description="Helical" evidence="1">
    <location>
        <begin position="161"/>
        <end position="184"/>
    </location>
</feature>
<feature type="domain" description="Helicase HerA central" evidence="2">
    <location>
        <begin position="442"/>
        <end position="513"/>
    </location>
</feature>
<name>A0A1F6W6H6_9BACT</name>
<evidence type="ECO:0000313" key="4">
    <source>
        <dbReference type="Proteomes" id="UP000177777"/>
    </source>
</evidence>
<reference evidence="3 4" key="1">
    <citation type="journal article" date="2016" name="Nat. Commun.">
        <title>Thousands of microbial genomes shed light on interconnected biogeochemical processes in an aquifer system.</title>
        <authorList>
            <person name="Anantharaman K."/>
            <person name="Brown C.T."/>
            <person name="Hug L.A."/>
            <person name="Sharon I."/>
            <person name="Castelle C.J."/>
            <person name="Probst A.J."/>
            <person name="Thomas B.C."/>
            <person name="Singh A."/>
            <person name="Wilkins M.J."/>
            <person name="Karaoz U."/>
            <person name="Brodie E.L."/>
            <person name="Williams K.H."/>
            <person name="Hubbard S.S."/>
            <person name="Banfield J.F."/>
        </authorList>
    </citation>
    <scope>NUCLEOTIDE SEQUENCE [LARGE SCALE GENOMIC DNA]</scope>
</reference>
<keyword evidence="1" id="KW-0472">Membrane</keyword>
<organism evidence="3 4">
    <name type="scientific">Candidatus Nomurabacteria bacterium RIFCSPHIGHO2_02_FULL_41_18</name>
    <dbReference type="NCBI Taxonomy" id="1801754"/>
    <lineage>
        <taxon>Bacteria</taxon>
        <taxon>Candidatus Nomuraibacteriota</taxon>
    </lineage>
</organism>
<dbReference type="InterPro" id="IPR008571">
    <property type="entry name" value="HerA-like"/>
</dbReference>
<sequence>MKFDLKQRERLLVATLYFIALVVIYKIIGGDFDSLLGKASNDNTIWFFSGALMIVLGKYVIETYFTKPSDALANSIAVLAGMISLSNKSALWAYTPILCYTLLVFLGSIFCIATKDTHREKLKKASQLAYKLVGILGKAEVLFSIVYLSASYSYFAIPNNYLNFIIAIAFWVVLVFFDLGGLIVKKAIGLFNLFNPKGTEELGTAIGCENPFFYRVEIDLQKNTQAPNVKYGDLVAIETSQNVGSIGMVVDKKHLLSKRWLSIYLLRDETGVPVKIDLRSKKIISDPKSIFSQKNCAYSIELTSLPEEERKKINDNTLYKERNTFIGYVTTGSNISTINFSIIGNVDEKEKQISEGFVLKTEIYGKETLYQVINGNTKEEHLENFDSHGFVVGVARKLGNYDKATKILDVSRWVPSVYSPLFFINNPKMTDEQKRKCAKESIGHLPNTDYEIPLKDINSVVTHNTAVLGILGIGKSCLTFELIQKVLSGTEAKVVCFDITGEYFDALTGYGCSPVVLSDKDLISELSTNYTTINKDVHRGGNHGNFRQKITELLNAFFDNGDRLLIINPEDYDVSKQTNDVKPKKVGAGQNDWQDQAPMADLSLVEKTRIISEIILENAKAKGQSKDAKYLLVFEEAHSLVPEWNSVANKGDEGATNGIAKVILQGRKYGLGSLIITQRTANVSKSILNQCNTIFALRVFDDTGKTFLENYIGRDYADTLSTLEERHAIGIGKGLMLRQPVIIKLNDQENIIPAKSK</sequence>
<dbReference type="Gene3D" id="3.40.50.300">
    <property type="entry name" value="P-loop containing nucleotide triphosphate hydrolases"/>
    <property type="match status" value="2"/>
</dbReference>
<dbReference type="InterPro" id="IPR027417">
    <property type="entry name" value="P-loop_NTPase"/>
</dbReference>
<dbReference type="InterPro" id="IPR002789">
    <property type="entry name" value="HerA_central"/>
</dbReference>
<protein>
    <recommendedName>
        <fullName evidence="2">Helicase HerA central domain-containing protein</fullName>
    </recommendedName>
</protein>
<feature type="transmembrane region" description="Helical" evidence="1">
    <location>
        <begin position="91"/>
        <end position="114"/>
    </location>
</feature>